<dbReference type="InterPro" id="IPR013325">
    <property type="entry name" value="RNA_pol_sigma_r2"/>
</dbReference>
<evidence type="ECO:0000256" key="4">
    <source>
        <dbReference type="ARBA" id="ARBA00023163"/>
    </source>
</evidence>
<keyword evidence="2" id="KW-0805">Transcription regulation</keyword>
<reference evidence="8" key="1">
    <citation type="submission" date="2017-02" db="EMBL/GenBank/DDBJ databases">
        <authorList>
            <person name="Varghese N."/>
            <person name="Submissions S."/>
        </authorList>
    </citation>
    <scope>NUCLEOTIDE SEQUENCE [LARGE SCALE GENOMIC DNA]</scope>
    <source>
        <strain evidence="8">DSM 23966</strain>
    </source>
</reference>
<dbReference type="Pfam" id="PF04542">
    <property type="entry name" value="Sigma70_r2"/>
    <property type="match status" value="1"/>
</dbReference>
<keyword evidence="4" id="KW-0804">Transcription</keyword>
<keyword evidence="3" id="KW-0731">Sigma factor</keyword>
<evidence type="ECO:0000313" key="7">
    <source>
        <dbReference type="EMBL" id="SKA87280.1"/>
    </source>
</evidence>
<evidence type="ECO:0000256" key="1">
    <source>
        <dbReference type="ARBA" id="ARBA00010641"/>
    </source>
</evidence>
<dbReference type="InterPro" id="IPR036388">
    <property type="entry name" value="WH-like_DNA-bd_sf"/>
</dbReference>
<dbReference type="InterPro" id="IPR013249">
    <property type="entry name" value="RNA_pol_sigma70_r4_t2"/>
</dbReference>
<dbReference type="GO" id="GO:0016987">
    <property type="term" value="F:sigma factor activity"/>
    <property type="evidence" value="ECO:0007669"/>
    <property type="project" value="UniProtKB-KW"/>
</dbReference>
<comment type="similarity">
    <text evidence="1">Belongs to the sigma-70 factor family. ECF subfamily.</text>
</comment>
<feature type="domain" description="RNA polymerase sigma factor 70 region 4 type 2" evidence="6">
    <location>
        <begin position="122"/>
        <end position="162"/>
    </location>
</feature>
<dbReference type="Proteomes" id="UP000190042">
    <property type="component" value="Unassembled WGS sequence"/>
</dbReference>
<feature type="domain" description="RNA polymerase sigma-70 region 2" evidence="5">
    <location>
        <begin position="9"/>
        <end position="75"/>
    </location>
</feature>
<dbReference type="Pfam" id="PF08281">
    <property type="entry name" value="Sigma70_r4_2"/>
    <property type="match status" value="1"/>
</dbReference>
<dbReference type="PANTHER" id="PTHR43133">
    <property type="entry name" value="RNA POLYMERASE ECF-TYPE SIGMA FACTO"/>
    <property type="match status" value="1"/>
</dbReference>
<dbReference type="GO" id="GO:0006352">
    <property type="term" value="P:DNA-templated transcription initiation"/>
    <property type="evidence" value="ECO:0007669"/>
    <property type="project" value="InterPro"/>
</dbReference>
<evidence type="ECO:0000256" key="2">
    <source>
        <dbReference type="ARBA" id="ARBA00023015"/>
    </source>
</evidence>
<dbReference type="RefSeq" id="WP_078816446.1">
    <property type="nucleotide sequence ID" value="NZ_FUYJ01000001.1"/>
</dbReference>
<evidence type="ECO:0000256" key="3">
    <source>
        <dbReference type="ARBA" id="ARBA00023082"/>
    </source>
</evidence>
<dbReference type="InterPro" id="IPR007627">
    <property type="entry name" value="RNA_pol_sigma70_r2"/>
</dbReference>
<evidence type="ECO:0000313" key="8">
    <source>
        <dbReference type="Proteomes" id="UP000190042"/>
    </source>
</evidence>
<keyword evidence="8" id="KW-1185">Reference proteome</keyword>
<dbReference type="EMBL" id="FUYJ01000001">
    <property type="protein sequence ID" value="SKA87280.1"/>
    <property type="molecule type" value="Genomic_DNA"/>
</dbReference>
<organism evidence="7 8">
    <name type="scientific">Sporosarcina newyorkensis</name>
    <dbReference type="NCBI Taxonomy" id="759851"/>
    <lineage>
        <taxon>Bacteria</taxon>
        <taxon>Bacillati</taxon>
        <taxon>Bacillota</taxon>
        <taxon>Bacilli</taxon>
        <taxon>Bacillales</taxon>
        <taxon>Caryophanaceae</taxon>
        <taxon>Sporosarcina</taxon>
    </lineage>
</organism>
<name>A0A1T4XCI3_9BACL</name>
<dbReference type="InterPro" id="IPR039425">
    <property type="entry name" value="RNA_pol_sigma-70-like"/>
</dbReference>
<dbReference type="AlphaFoldDB" id="A0A1T4XCI3"/>
<protein>
    <submittedName>
        <fullName evidence="7">RNA polymerase sigma-70 factor, ECF subfamily</fullName>
    </submittedName>
</protein>
<dbReference type="NCBIfam" id="TIGR02937">
    <property type="entry name" value="sigma70-ECF"/>
    <property type="match status" value="1"/>
</dbReference>
<dbReference type="SUPFAM" id="SSF88946">
    <property type="entry name" value="Sigma2 domain of RNA polymerase sigma factors"/>
    <property type="match status" value="1"/>
</dbReference>
<dbReference type="PANTHER" id="PTHR43133:SF60">
    <property type="entry name" value="RNA POLYMERASE SIGMA FACTOR SIGV"/>
    <property type="match status" value="1"/>
</dbReference>
<evidence type="ECO:0000259" key="5">
    <source>
        <dbReference type="Pfam" id="PF04542"/>
    </source>
</evidence>
<dbReference type="InterPro" id="IPR013324">
    <property type="entry name" value="RNA_pol_sigma_r3/r4-like"/>
</dbReference>
<gene>
    <name evidence="7" type="ORF">SAMN04244570_0479</name>
</gene>
<sequence>MDDSVFLRLYEEYNRDVFNFLIYLTRNRDIAEDLMHEVYVRVLKSYSNFEGKSSEKTWLFAIAKNVSIDYFRKQATMKKHTDLHFDWETQELVAHGLLPEQLIESDEEKRLVLEELHNCTGDQKMVILMRFFQDLTIAETAEVLEWTEGKVKTTQHRAVKALKEKVEARSVRKGRSNE</sequence>
<proteinExistence type="inferred from homology"/>
<dbReference type="CDD" id="cd06171">
    <property type="entry name" value="Sigma70_r4"/>
    <property type="match status" value="1"/>
</dbReference>
<evidence type="ECO:0000259" key="6">
    <source>
        <dbReference type="Pfam" id="PF08281"/>
    </source>
</evidence>
<dbReference type="SUPFAM" id="SSF88659">
    <property type="entry name" value="Sigma3 and sigma4 domains of RNA polymerase sigma factors"/>
    <property type="match status" value="1"/>
</dbReference>
<accession>A0A1T4XCI3</accession>
<dbReference type="InterPro" id="IPR014284">
    <property type="entry name" value="RNA_pol_sigma-70_dom"/>
</dbReference>
<dbReference type="GO" id="GO:0003677">
    <property type="term" value="F:DNA binding"/>
    <property type="evidence" value="ECO:0007669"/>
    <property type="project" value="InterPro"/>
</dbReference>
<dbReference type="Gene3D" id="1.10.10.10">
    <property type="entry name" value="Winged helix-like DNA-binding domain superfamily/Winged helix DNA-binding domain"/>
    <property type="match status" value="1"/>
</dbReference>
<dbReference type="Gene3D" id="1.10.1740.10">
    <property type="match status" value="1"/>
</dbReference>